<feature type="region of interest" description="Disordered" evidence="1">
    <location>
        <begin position="843"/>
        <end position="882"/>
    </location>
</feature>
<feature type="transmembrane region" description="Helical" evidence="2">
    <location>
        <begin position="168"/>
        <end position="187"/>
    </location>
</feature>
<dbReference type="Proteomes" id="UP000794436">
    <property type="component" value="Unassembled WGS sequence"/>
</dbReference>
<dbReference type="PANTHER" id="PTHR43751">
    <property type="entry name" value="SULFATASE"/>
    <property type="match status" value="1"/>
</dbReference>
<proteinExistence type="predicted"/>
<name>A0A8K1C1Y9_PYTOL</name>
<dbReference type="PANTHER" id="PTHR43751:SF3">
    <property type="entry name" value="SULFATASE N-TERMINAL DOMAIN-CONTAINING PROTEIN"/>
    <property type="match status" value="1"/>
</dbReference>
<feature type="region of interest" description="Disordered" evidence="1">
    <location>
        <begin position="944"/>
        <end position="973"/>
    </location>
</feature>
<feature type="compositionally biased region" description="Acidic residues" evidence="1">
    <location>
        <begin position="861"/>
        <end position="882"/>
    </location>
</feature>
<dbReference type="InterPro" id="IPR017850">
    <property type="entry name" value="Alkaline_phosphatase_core_sf"/>
</dbReference>
<dbReference type="Pfam" id="PF00884">
    <property type="entry name" value="Sulfatase"/>
    <property type="match status" value="1"/>
</dbReference>
<keyword evidence="2" id="KW-0472">Membrane</keyword>
<dbReference type="PROSITE" id="PS51257">
    <property type="entry name" value="PROKAR_LIPOPROTEIN"/>
    <property type="match status" value="1"/>
</dbReference>
<comment type="caution">
    <text evidence="4">The sequence shown here is derived from an EMBL/GenBank/DDBJ whole genome shotgun (WGS) entry which is preliminary data.</text>
</comment>
<dbReference type="CDD" id="cd16015">
    <property type="entry name" value="LTA_synthase"/>
    <property type="match status" value="1"/>
</dbReference>
<evidence type="ECO:0000256" key="1">
    <source>
        <dbReference type="SAM" id="MobiDB-lite"/>
    </source>
</evidence>
<dbReference type="EMBL" id="SPLM01000151">
    <property type="protein sequence ID" value="TMW54950.1"/>
    <property type="molecule type" value="Genomic_DNA"/>
</dbReference>
<dbReference type="AlphaFoldDB" id="A0A8K1C1Y9"/>
<feature type="region of interest" description="Disordered" evidence="1">
    <location>
        <begin position="208"/>
        <end position="238"/>
    </location>
</feature>
<evidence type="ECO:0000256" key="2">
    <source>
        <dbReference type="SAM" id="Phobius"/>
    </source>
</evidence>
<keyword evidence="5" id="KW-1185">Reference proteome</keyword>
<keyword evidence="2" id="KW-1133">Transmembrane helix</keyword>
<feature type="domain" description="Sulfatase N-terminal" evidence="3">
    <location>
        <begin position="394"/>
        <end position="710"/>
    </location>
</feature>
<feature type="transmembrane region" description="Helical" evidence="2">
    <location>
        <begin position="106"/>
        <end position="138"/>
    </location>
</feature>
<gene>
    <name evidence="4" type="ORF">Poli38472_014721</name>
</gene>
<dbReference type="SUPFAM" id="SSF53649">
    <property type="entry name" value="Alkaline phosphatase-like"/>
    <property type="match status" value="1"/>
</dbReference>
<evidence type="ECO:0000313" key="5">
    <source>
        <dbReference type="Proteomes" id="UP000794436"/>
    </source>
</evidence>
<sequence>MTARVVDLESHGVSALQTAAGSSCSPAWLWRLAFYAPSLLYPQLARALVVYRDGADVGGASVLKGAVFGGLQDAAVFLQTLVLVRSVLALQNACCCMETASRWRRLLVTTCTASVLAVAYLWMTLACVVDLSLLWSFLPRLNRGFVRMYLNFSSQFASSMAAVLTPRMLMGIALYLVSMALWVAAILGQHIKLPSFAFIFCQRSGQASTSSGPSSSSVQRGKRSSSALPSHSSSSASNSGLFGCLLQLCVMSGTFRTVFLALMVFVSALHSTIALDGDGNDIYLLSNAMFSLEMESFLRPPTRSNAAGLTFHPDVQTIQQHGDANSTMAPQLSPFLERTLGLNERLEFAEGGNLTGAYPLWRKTLGYTGEKRFDIRLKREMVSENSTETVVVPPTVILLNLESFRSREIGVIGGRIIKEEYNQTVTPFFDKLSRDGVLFREHYTPAVQTSRTLIASLFGSLPSLTDDSAVATFAETKLRLHGLTHILKQAYNYASAFWSAVNLTWEDWEGFLRAQGFDDLYDEDTILPFLSEKKRNDLTDDDRFSWGRHDDISFRALSRFLSKRNQQATVDPENTPPLFLDVYTVSSHDPWDLPSTFQPNTNYSMFITEDNEKYLNALNYVDQALERFITYLRTKGLMKNTILLLQGDHGYGRMEHGDNPTIVASRVYDEGTHVPLLVLADDLMPEEDKGRVIDDTTSQVDLLATITDMLEIKGFMQHGVGQSMMRQPISDAERAVVLENPFYGVTKGLKVGDRKYVRYGSGRYEVFNLKVDPEELFPVETGKATSGFHHNETKSAMHYLDQMLQLTQFMYETNGFVPSTVDEESLTTDTQSDGEHVEEAAEVNAAETTEVEGEQPKVDDEPAEGEATEEAPVEETQAEAEEPVVVPGDGEIVDAEQIEEHGETTELSETQHDEWPAETSIAEEAAWEDNAPEAEEIAMEVEAGISEESTTETPQDEQTVAAELESEPQDPVDPFVAEEKGFEEEMMEPSVPLGVEEEQRLAALEEQVEKTVDVLA</sequence>
<evidence type="ECO:0000259" key="3">
    <source>
        <dbReference type="Pfam" id="PF00884"/>
    </source>
</evidence>
<protein>
    <recommendedName>
        <fullName evidence="3">Sulfatase N-terminal domain-containing protein</fullName>
    </recommendedName>
</protein>
<reference evidence="4" key="1">
    <citation type="submission" date="2019-03" db="EMBL/GenBank/DDBJ databases">
        <title>Long read genome sequence of the mycoparasitic Pythium oligandrum ATCC 38472 isolated from sugarbeet rhizosphere.</title>
        <authorList>
            <person name="Gaulin E."/>
        </authorList>
    </citation>
    <scope>NUCLEOTIDE SEQUENCE</scope>
    <source>
        <strain evidence="4">ATCC 38472_TT</strain>
    </source>
</reference>
<dbReference type="InterPro" id="IPR000917">
    <property type="entry name" value="Sulfatase_N"/>
</dbReference>
<dbReference type="InterPro" id="IPR052701">
    <property type="entry name" value="GAG_Ulvan_Degrading_Sulfatases"/>
</dbReference>
<dbReference type="Gene3D" id="3.40.720.10">
    <property type="entry name" value="Alkaline Phosphatase, subunit A"/>
    <property type="match status" value="1"/>
</dbReference>
<dbReference type="OrthoDB" id="154634at2759"/>
<feature type="compositionally biased region" description="Polar residues" evidence="1">
    <location>
        <begin position="947"/>
        <end position="958"/>
    </location>
</feature>
<evidence type="ECO:0000313" key="4">
    <source>
        <dbReference type="EMBL" id="TMW54950.1"/>
    </source>
</evidence>
<accession>A0A8K1C1Y9</accession>
<organism evidence="4 5">
    <name type="scientific">Pythium oligandrum</name>
    <name type="common">Mycoparasitic fungus</name>
    <dbReference type="NCBI Taxonomy" id="41045"/>
    <lineage>
        <taxon>Eukaryota</taxon>
        <taxon>Sar</taxon>
        <taxon>Stramenopiles</taxon>
        <taxon>Oomycota</taxon>
        <taxon>Peronosporomycetes</taxon>
        <taxon>Pythiales</taxon>
        <taxon>Pythiaceae</taxon>
        <taxon>Pythium</taxon>
    </lineage>
</organism>
<keyword evidence="2" id="KW-0812">Transmembrane</keyword>